<evidence type="ECO:0000256" key="2">
    <source>
        <dbReference type="ARBA" id="ARBA00022679"/>
    </source>
</evidence>
<name>A0AAW2LQG4_SESRA</name>
<evidence type="ECO:0000256" key="4">
    <source>
        <dbReference type="ARBA" id="ARBA00022722"/>
    </source>
</evidence>
<dbReference type="GO" id="GO:0004519">
    <property type="term" value="F:endonuclease activity"/>
    <property type="evidence" value="ECO:0007669"/>
    <property type="project" value="UniProtKB-KW"/>
</dbReference>
<dbReference type="PROSITE" id="PS00141">
    <property type="entry name" value="ASP_PROTEASE"/>
    <property type="match status" value="1"/>
</dbReference>
<dbReference type="InterPro" id="IPR005162">
    <property type="entry name" value="Retrotrans_gag_dom"/>
</dbReference>
<evidence type="ECO:0000259" key="9">
    <source>
        <dbReference type="PROSITE" id="PS50878"/>
    </source>
</evidence>
<dbReference type="Gene3D" id="3.10.10.10">
    <property type="entry name" value="HIV Type 1 Reverse Transcriptase, subunit A, domain 1"/>
    <property type="match status" value="1"/>
</dbReference>
<keyword evidence="5" id="KW-0255">Endonuclease</keyword>
<dbReference type="InterPro" id="IPR021109">
    <property type="entry name" value="Peptidase_aspartic_dom_sf"/>
</dbReference>
<dbReference type="Pfam" id="PF03732">
    <property type="entry name" value="Retrotrans_gag"/>
    <property type="match status" value="1"/>
</dbReference>
<keyword evidence="4" id="KW-0540">Nuclease</keyword>
<dbReference type="InterPro" id="IPR000477">
    <property type="entry name" value="RT_dom"/>
</dbReference>
<feature type="domain" description="Reverse transcriptase" evidence="9">
    <location>
        <begin position="549"/>
        <end position="728"/>
    </location>
</feature>
<evidence type="ECO:0000256" key="3">
    <source>
        <dbReference type="ARBA" id="ARBA00022695"/>
    </source>
</evidence>
<reference evidence="10" key="1">
    <citation type="submission" date="2020-06" db="EMBL/GenBank/DDBJ databases">
        <authorList>
            <person name="Li T."/>
            <person name="Hu X."/>
            <person name="Zhang T."/>
            <person name="Song X."/>
            <person name="Zhang H."/>
            <person name="Dai N."/>
            <person name="Sheng W."/>
            <person name="Hou X."/>
            <person name="Wei L."/>
        </authorList>
    </citation>
    <scope>NUCLEOTIDE SEQUENCE</scope>
    <source>
        <strain evidence="10">G02</strain>
        <tissue evidence="10">Leaf</tissue>
    </source>
</reference>
<dbReference type="Pfam" id="PF00078">
    <property type="entry name" value="RVT_1"/>
    <property type="match status" value="1"/>
</dbReference>
<dbReference type="InterPro" id="IPR001969">
    <property type="entry name" value="Aspartic_peptidase_AS"/>
</dbReference>
<dbReference type="InterPro" id="IPR053134">
    <property type="entry name" value="RNA-dir_DNA_polymerase"/>
</dbReference>
<dbReference type="PANTHER" id="PTHR24559">
    <property type="entry name" value="TRANSPOSON TY3-I GAG-POL POLYPROTEIN"/>
    <property type="match status" value="1"/>
</dbReference>
<keyword evidence="1" id="KW-0645">Protease</keyword>
<evidence type="ECO:0000313" key="10">
    <source>
        <dbReference type="EMBL" id="KAL0319961.1"/>
    </source>
</evidence>
<protein>
    <submittedName>
        <fullName evidence="10">Retrovirus-related Pol polyprotein from transposon.6</fullName>
    </submittedName>
</protein>
<gene>
    <name evidence="10" type="ORF">Sradi_5257600</name>
</gene>
<dbReference type="GO" id="GO:0006508">
    <property type="term" value="P:proteolysis"/>
    <property type="evidence" value="ECO:0007669"/>
    <property type="project" value="UniProtKB-KW"/>
</dbReference>
<reference evidence="10" key="2">
    <citation type="journal article" date="2024" name="Plant">
        <title>Genomic evolution and insights into agronomic trait innovations of Sesamum species.</title>
        <authorList>
            <person name="Miao H."/>
            <person name="Wang L."/>
            <person name="Qu L."/>
            <person name="Liu H."/>
            <person name="Sun Y."/>
            <person name="Le M."/>
            <person name="Wang Q."/>
            <person name="Wei S."/>
            <person name="Zheng Y."/>
            <person name="Lin W."/>
            <person name="Duan Y."/>
            <person name="Cao H."/>
            <person name="Xiong S."/>
            <person name="Wang X."/>
            <person name="Wei L."/>
            <person name="Li C."/>
            <person name="Ma Q."/>
            <person name="Ju M."/>
            <person name="Zhao R."/>
            <person name="Li G."/>
            <person name="Mu C."/>
            <person name="Tian Q."/>
            <person name="Mei H."/>
            <person name="Zhang T."/>
            <person name="Gao T."/>
            <person name="Zhang H."/>
        </authorList>
    </citation>
    <scope>NUCLEOTIDE SEQUENCE</scope>
    <source>
        <strain evidence="10">G02</strain>
    </source>
</reference>
<dbReference type="CDD" id="cd01647">
    <property type="entry name" value="RT_LTR"/>
    <property type="match status" value="1"/>
</dbReference>
<evidence type="ECO:0000256" key="6">
    <source>
        <dbReference type="ARBA" id="ARBA00022801"/>
    </source>
</evidence>
<dbReference type="SUPFAM" id="SSF56672">
    <property type="entry name" value="DNA/RNA polymerases"/>
    <property type="match status" value="1"/>
</dbReference>
<organism evidence="10">
    <name type="scientific">Sesamum radiatum</name>
    <name type="common">Black benniseed</name>
    <dbReference type="NCBI Taxonomy" id="300843"/>
    <lineage>
        <taxon>Eukaryota</taxon>
        <taxon>Viridiplantae</taxon>
        <taxon>Streptophyta</taxon>
        <taxon>Embryophyta</taxon>
        <taxon>Tracheophyta</taxon>
        <taxon>Spermatophyta</taxon>
        <taxon>Magnoliopsida</taxon>
        <taxon>eudicotyledons</taxon>
        <taxon>Gunneridae</taxon>
        <taxon>Pentapetalae</taxon>
        <taxon>asterids</taxon>
        <taxon>lamiids</taxon>
        <taxon>Lamiales</taxon>
        <taxon>Pedaliaceae</taxon>
        <taxon>Sesamum</taxon>
    </lineage>
</organism>
<keyword evidence="7" id="KW-0695">RNA-directed DNA polymerase</keyword>
<dbReference type="InterPro" id="IPR043128">
    <property type="entry name" value="Rev_trsase/Diguanyl_cyclase"/>
</dbReference>
<dbReference type="EMBL" id="JACGWJ010000024">
    <property type="protein sequence ID" value="KAL0319961.1"/>
    <property type="molecule type" value="Genomic_DNA"/>
</dbReference>
<dbReference type="GO" id="GO:0003964">
    <property type="term" value="F:RNA-directed DNA polymerase activity"/>
    <property type="evidence" value="ECO:0007669"/>
    <property type="project" value="UniProtKB-KW"/>
</dbReference>
<dbReference type="Pfam" id="PF08284">
    <property type="entry name" value="RVP_2"/>
    <property type="match status" value="1"/>
</dbReference>
<keyword evidence="3" id="KW-0548">Nucleotidyltransferase</keyword>
<proteinExistence type="predicted"/>
<feature type="compositionally biased region" description="Pro residues" evidence="8">
    <location>
        <begin position="58"/>
        <end position="70"/>
    </location>
</feature>
<keyword evidence="2" id="KW-0808">Transferase</keyword>
<dbReference type="AlphaFoldDB" id="A0AAW2LQG4"/>
<evidence type="ECO:0000256" key="8">
    <source>
        <dbReference type="SAM" id="MobiDB-lite"/>
    </source>
</evidence>
<dbReference type="InterPro" id="IPR043502">
    <property type="entry name" value="DNA/RNA_pol_sf"/>
</dbReference>
<evidence type="ECO:0000256" key="5">
    <source>
        <dbReference type="ARBA" id="ARBA00022759"/>
    </source>
</evidence>
<dbReference type="GO" id="GO:0004190">
    <property type="term" value="F:aspartic-type endopeptidase activity"/>
    <property type="evidence" value="ECO:0007669"/>
    <property type="project" value="InterPro"/>
</dbReference>
<comment type="caution">
    <text evidence="10">The sequence shown here is derived from an EMBL/GenBank/DDBJ whole genome shotgun (WGS) entry which is preliminary data.</text>
</comment>
<dbReference type="FunFam" id="3.10.10.10:FF:000007">
    <property type="entry name" value="Retrovirus-related Pol polyprotein from transposon 17.6-like Protein"/>
    <property type="match status" value="1"/>
</dbReference>
<dbReference type="PANTHER" id="PTHR24559:SF434">
    <property type="entry name" value="RNA-DIRECTED DNA POLYMERASE HOMOLOG"/>
    <property type="match status" value="1"/>
</dbReference>
<dbReference type="PROSITE" id="PS50878">
    <property type="entry name" value="RT_POL"/>
    <property type="match status" value="1"/>
</dbReference>
<feature type="region of interest" description="Disordered" evidence="8">
    <location>
        <begin position="49"/>
        <end position="73"/>
    </location>
</feature>
<dbReference type="Gene3D" id="2.40.70.10">
    <property type="entry name" value="Acid Proteases"/>
    <property type="match status" value="1"/>
</dbReference>
<dbReference type="Gene3D" id="3.30.70.270">
    <property type="match status" value="2"/>
</dbReference>
<evidence type="ECO:0000256" key="1">
    <source>
        <dbReference type="ARBA" id="ARBA00022670"/>
    </source>
</evidence>
<accession>A0AAW2LQG4</accession>
<evidence type="ECO:0000256" key="7">
    <source>
        <dbReference type="ARBA" id="ARBA00022918"/>
    </source>
</evidence>
<keyword evidence="6" id="KW-0378">Hydrolase</keyword>
<dbReference type="SUPFAM" id="SSF50630">
    <property type="entry name" value="Acid proteases"/>
    <property type="match status" value="1"/>
</dbReference>
<sequence>MPPKSTQAIEEAILALSERLSELHASMEVRHDSLAAVVAGIQQQLNTMPSPSFSSPSLPLPNPPPPPPLLHSPTPLKLPKLHLPPFDGSNPLDWLFQAEQFFAFYQVPPEQRLDMVSFYMQGDALGWFKWMFTNRQLSSWDAFVRALELRFGPSTYDNHQATLFKLCQRGTVTEFQADFERLCNCVLAEAKCNDIRRSPAPFRPAAAPPLLPAPPSQPPLPVRRLSAAKLQSRRAQGLCFNCDEKFAPGHKCKSNQFLLLLADDSEAADFPPLPTDHLPPPPPAPPLFLSSEPAADSLHFQLSDAAFSGPPSSRTLCLRGNIFGHGVTILIDSGSSHNILQPRLAAFLCLTITPTSPFPVIVGNGASITCAGFCPVVPLQVQSYKASLPFYLFPIHGADVVLGAHWLSSLGPFLSDYSIPSMQFYHNGVLVTLAGSPSATPDYASFHQLQRLVTTKSIHSSFLLSVHSSSDASPSPDDTILSAQSFHPDLYVLLTKFQHIFLIPHGLPPPRPQDHHIHILPHNGPVNVKPYRYPQSQKLLITKLISDMLREGIIRPSTSPYSSPVLLIRKKDGSWRFCVDYRALNAITVRHRFPIPTVDELLDELHGASVFSKLDLRAGYHQIRLAPEDTHKTAFRTVDGHFEFLVMPFGLSNAPSTFQAVMNGIFRPFLRSFVLVFFDDILVYSKDWRSHLLHLKQVLQVLSTHSLFAKLSKCLFGVRSVEYLGHIISMDGLHADPSKLQVITDWPIPTSLTAHRGFLGLTGYYRRFVKHYATISVN</sequence>
<dbReference type="CDD" id="cd00303">
    <property type="entry name" value="retropepsin_like"/>
    <property type="match status" value="1"/>
</dbReference>